<comment type="caution">
    <text evidence="8">The sequence shown here is derived from an EMBL/GenBank/DDBJ whole genome shotgun (WGS) entry which is preliminary data.</text>
</comment>
<dbReference type="SMART" id="SM00905">
    <property type="entry name" value="FolB"/>
    <property type="match status" value="1"/>
</dbReference>
<proteinExistence type="inferred from homology"/>
<evidence type="ECO:0000256" key="5">
    <source>
        <dbReference type="ARBA" id="ARBA00023239"/>
    </source>
</evidence>
<comment type="catalytic activity">
    <reaction evidence="1 6">
        <text>7,8-dihydroneopterin = 6-hydroxymethyl-7,8-dihydropterin + glycolaldehyde</text>
        <dbReference type="Rhea" id="RHEA:10540"/>
        <dbReference type="ChEBI" id="CHEBI:17001"/>
        <dbReference type="ChEBI" id="CHEBI:17071"/>
        <dbReference type="ChEBI" id="CHEBI:44841"/>
        <dbReference type="EC" id="4.1.2.25"/>
    </reaction>
</comment>
<organism evidence="8 9">
    <name type="scientific">Hymenobacter lucidus</name>
    <dbReference type="NCBI Taxonomy" id="2880930"/>
    <lineage>
        <taxon>Bacteria</taxon>
        <taxon>Pseudomonadati</taxon>
        <taxon>Bacteroidota</taxon>
        <taxon>Cytophagia</taxon>
        <taxon>Cytophagales</taxon>
        <taxon>Hymenobacteraceae</taxon>
        <taxon>Hymenobacter</taxon>
    </lineage>
</organism>
<keyword evidence="9" id="KW-1185">Reference proteome</keyword>
<name>A0ABS8AQZ1_9BACT</name>
<sequence>MGQVALEGMEFFAFHGYFDEEQKIGNKYSIDLYVETDLHDAASSDNLDETVNYVVLYRIVADEMKIQARLLEHVGHRILDGVMQAFPQVKSVKVAVSKYNPPFGGICHRSKVTLKRKRAKVQP</sequence>
<dbReference type="InterPro" id="IPR006157">
    <property type="entry name" value="FolB_dom"/>
</dbReference>
<dbReference type="Gene3D" id="3.30.1130.10">
    <property type="match status" value="1"/>
</dbReference>
<dbReference type="NCBIfam" id="TIGR00526">
    <property type="entry name" value="folB_dom"/>
    <property type="match status" value="1"/>
</dbReference>
<dbReference type="EC" id="4.1.2.25" evidence="6"/>
<dbReference type="Proteomes" id="UP001165296">
    <property type="component" value="Unassembled WGS sequence"/>
</dbReference>
<evidence type="ECO:0000256" key="4">
    <source>
        <dbReference type="ARBA" id="ARBA00022909"/>
    </source>
</evidence>
<evidence type="ECO:0000256" key="6">
    <source>
        <dbReference type="RuleBase" id="RU362079"/>
    </source>
</evidence>
<evidence type="ECO:0000256" key="2">
    <source>
        <dbReference type="ARBA" id="ARBA00005013"/>
    </source>
</evidence>
<feature type="domain" description="Dihydroneopterin aldolase/epimerase" evidence="7">
    <location>
        <begin position="4"/>
        <end position="116"/>
    </location>
</feature>
<dbReference type="RefSeq" id="WP_226173217.1">
    <property type="nucleotide sequence ID" value="NZ_JAJADR010000001.1"/>
</dbReference>
<evidence type="ECO:0000313" key="9">
    <source>
        <dbReference type="Proteomes" id="UP001165296"/>
    </source>
</evidence>
<dbReference type="InterPro" id="IPR043133">
    <property type="entry name" value="GTP-CH-I_C/QueF"/>
</dbReference>
<gene>
    <name evidence="8" type="primary">folB</name>
    <name evidence="8" type="ORF">LGH74_05550</name>
</gene>
<dbReference type="GO" id="GO:0004150">
    <property type="term" value="F:dihydroneopterin aldolase activity"/>
    <property type="evidence" value="ECO:0007669"/>
    <property type="project" value="UniProtKB-EC"/>
</dbReference>
<keyword evidence="5 6" id="KW-0456">Lyase</keyword>
<evidence type="ECO:0000256" key="1">
    <source>
        <dbReference type="ARBA" id="ARBA00001353"/>
    </source>
</evidence>
<dbReference type="EMBL" id="JAJADR010000001">
    <property type="protein sequence ID" value="MCB2407432.1"/>
    <property type="molecule type" value="Genomic_DNA"/>
</dbReference>
<dbReference type="PANTHER" id="PTHR42844">
    <property type="entry name" value="DIHYDRONEOPTERIN ALDOLASE 1-RELATED"/>
    <property type="match status" value="1"/>
</dbReference>
<dbReference type="InterPro" id="IPR006156">
    <property type="entry name" value="Dihydroneopterin_aldolase"/>
</dbReference>
<comment type="similarity">
    <text evidence="3 6">Belongs to the DHNA family.</text>
</comment>
<dbReference type="Pfam" id="PF02152">
    <property type="entry name" value="FolB"/>
    <property type="match status" value="1"/>
</dbReference>
<dbReference type="NCBIfam" id="TIGR00525">
    <property type="entry name" value="folB"/>
    <property type="match status" value="1"/>
</dbReference>
<comment type="pathway">
    <text evidence="2 6">Cofactor biosynthesis; tetrahydrofolate biosynthesis; 2-amino-4-hydroxy-6-hydroxymethyl-7,8-dihydropteridine diphosphate from 7,8-dihydroneopterin triphosphate: step 3/4.</text>
</comment>
<dbReference type="SUPFAM" id="SSF55620">
    <property type="entry name" value="Tetrahydrobiopterin biosynthesis enzymes-like"/>
    <property type="match status" value="1"/>
</dbReference>
<evidence type="ECO:0000256" key="3">
    <source>
        <dbReference type="ARBA" id="ARBA00005708"/>
    </source>
</evidence>
<keyword evidence="4 6" id="KW-0289">Folate biosynthesis</keyword>
<protein>
    <recommendedName>
        <fullName evidence="6">7,8-dihydroneopterin aldolase</fullName>
        <ecNumber evidence="6">4.1.2.25</ecNumber>
    </recommendedName>
</protein>
<evidence type="ECO:0000313" key="8">
    <source>
        <dbReference type="EMBL" id="MCB2407432.1"/>
    </source>
</evidence>
<dbReference type="PANTHER" id="PTHR42844:SF1">
    <property type="entry name" value="DIHYDRONEOPTERIN ALDOLASE 1-RELATED"/>
    <property type="match status" value="1"/>
</dbReference>
<evidence type="ECO:0000259" key="7">
    <source>
        <dbReference type="SMART" id="SM00905"/>
    </source>
</evidence>
<accession>A0ABS8AQZ1</accession>
<comment type="function">
    <text evidence="6">Catalyzes the conversion of 7,8-dihydroneopterin to 6-hydroxymethyl-7,8-dihydropterin.</text>
</comment>
<reference evidence="8" key="1">
    <citation type="submission" date="2021-10" db="EMBL/GenBank/DDBJ databases">
        <authorList>
            <person name="Dean J.D."/>
            <person name="Kim M.K."/>
            <person name="Newey C.N."/>
            <person name="Stoker T.S."/>
            <person name="Thompson D.W."/>
            <person name="Grose J.H."/>
        </authorList>
    </citation>
    <scope>NUCLEOTIDE SEQUENCE</scope>
    <source>
        <strain evidence="8">BT178</strain>
    </source>
</reference>